<feature type="chain" id="PRO_5003445871" evidence="2">
    <location>
        <begin position="21"/>
        <end position="412"/>
    </location>
</feature>
<dbReference type="SMART" id="SM00554">
    <property type="entry name" value="FAS1"/>
    <property type="match status" value="2"/>
</dbReference>
<dbReference type="KEGG" id="cmt:CCM_00947"/>
<dbReference type="GeneID" id="18162980"/>
<dbReference type="OMA" id="GYHIVPG"/>
<feature type="region of interest" description="Disordered" evidence="1">
    <location>
        <begin position="362"/>
        <end position="391"/>
    </location>
</feature>
<dbReference type="RefSeq" id="XP_006666168.1">
    <property type="nucleotide sequence ID" value="XM_006666105.1"/>
</dbReference>
<dbReference type="VEuPathDB" id="FungiDB:CCM_00947"/>
<dbReference type="Proteomes" id="UP000001610">
    <property type="component" value="Unassembled WGS sequence"/>
</dbReference>
<gene>
    <name evidence="4" type="ORF">CCM_00947</name>
</gene>
<evidence type="ECO:0000256" key="2">
    <source>
        <dbReference type="SAM" id="SignalP"/>
    </source>
</evidence>
<dbReference type="AlphaFoldDB" id="G3J7C1"/>
<dbReference type="Gene3D" id="2.30.180.10">
    <property type="entry name" value="FAS1 domain"/>
    <property type="match status" value="2"/>
</dbReference>
<feature type="signal peptide" evidence="2">
    <location>
        <begin position="1"/>
        <end position="20"/>
    </location>
</feature>
<evidence type="ECO:0000259" key="3">
    <source>
        <dbReference type="PROSITE" id="PS50213"/>
    </source>
</evidence>
<evidence type="ECO:0000313" key="5">
    <source>
        <dbReference type="Proteomes" id="UP000001610"/>
    </source>
</evidence>
<dbReference type="InParanoid" id="G3J7C1"/>
<protein>
    <submittedName>
        <fullName evidence="4">Beta-Ig-H3/Fasciclin</fullName>
    </submittedName>
</protein>
<reference evidence="4 5" key="1">
    <citation type="journal article" date="2011" name="Genome Biol.">
        <title>Genome sequence of the insect pathogenic fungus Cordyceps militaris, a valued traditional Chinese medicine.</title>
        <authorList>
            <person name="Zheng P."/>
            <person name="Xia Y."/>
            <person name="Xiao G."/>
            <person name="Xiong C."/>
            <person name="Hu X."/>
            <person name="Zhang S."/>
            <person name="Zheng H."/>
            <person name="Huang Y."/>
            <person name="Zhou Y."/>
            <person name="Wang S."/>
            <person name="Zhao G.P."/>
            <person name="Liu X."/>
            <person name="St Leger R.J."/>
            <person name="Wang C."/>
        </authorList>
    </citation>
    <scope>NUCLEOTIDE SEQUENCE [LARGE SCALE GENOMIC DNA]</scope>
    <source>
        <strain evidence="4 5">CM01</strain>
    </source>
</reference>
<feature type="domain" description="FAS1" evidence="3">
    <location>
        <begin position="174"/>
        <end position="322"/>
    </location>
</feature>
<dbReference type="PANTHER" id="PTHR10900">
    <property type="entry name" value="PERIOSTIN-RELATED"/>
    <property type="match status" value="1"/>
</dbReference>
<organism evidence="4 5">
    <name type="scientific">Cordyceps militaris (strain CM01)</name>
    <name type="common">Caterpillar fungus</name>
    <dbReference type="NCBI Taxonomy" id="983644"/>
    <lineage>
        <taxon>Eukaryota</taxon>
        <taxon>Fungi</taxon>
        <taxon>Dikarya</taxon>
        <taxon>Ascomycota</taxon>
        <taxon>Pezizomycotina</taxon>
        <taxon>Sordariomycetes</taxon>
        <taxon>Hypocreomycetidae</taxon>
        <taxon>Hypocreales</taxon>
        <taxon>Cordycipitaceae</taxon>
        <taxon>Cordyceps</taxon>
    </lineage>
</organism>
<dbReference type="Pfam" id="PF02469">
    <property type="entry name" value="Fasciclin"/>
    <property type="match status" value="2"/>
</dbReference>
<keyword evidence="2" id="KW-0732">Signal</keyword>
<dbReference type="GO" id="GO:0016236">
    <property type="term" value="P:macroautophagy"/>
    <property type="evidence" value="ECO:0007669"/>
    <property type="project" value="TreeGrafter"/>
</dbReference>
<dbReference type="SUPFAM" id="SSF82153">
    <property type="entry name" value="FAS1 domain"/>
    <property type="match status" value="2"/>
</dbReference>
<evidence type="ECO:0000256" key="1">
    <source>
        <dbReference type="SAM" id="MobiDB-lite"/>
    </source>
</evidence>
<name>G3J7C1_CORMM</name>
<dbReference type="OrthoDB" id="286301at2759"/>
<keyword evidence="5" id="KW-1185">Reference proteome</keyword>
<accession>G3J7C1</accession>
<sequence length="412" mass="41945">MLRFVGWPLALLAATTLAVSSNDLGAVLQRQQNLTIFYDLIKNNSDVLLQLPSSNGVTICAPSDKAFQNIPYTSLNGVWDPDDKAKTTAFLQYHVIRGSITIGELETGPTYLEPTLLTAPAYANVTGGQHVLLTRQPGDAAVLTSSLGTRCTVVARDIAFEGGRIQVIDNLLIPPAPLRATAEAFQAQAFVAALYAARLMPAVDERPNVTVFAPRDAAMALVGGSLQKLAAAGGDGGVAALARVMGYHVVPGRILSSADLTNGSVLLTTASPSGGETAANSSSSPGLTVRQAGNSKYVNAAQIVQPDILIANGIMHLIADVLNPDAPAAAPDPSLATQAPAFPVSVVSNPFASALPCTTDCPTSTSSAAASPTTTTTSAAGKSTSSKNAGIPAPTARAAVAALGVLGAGLLL</sequence>
<feature type="compositionally biased region" description="Low complexity" evidence="1">
    <location>
        <begin position="363"/>
        <end position="386"/>
    </location>
</feature>
<proteinExistence type="predicted"/>
<dbReference type="GO" id="GO:0000329">
    <property type="term" value="C:fungal-type vacuole membrane"/>
    <property type="evidence" value="ECO:0007669"/>
    <property type="project" value="TreeGrafter"/>
</dbReference>
<evidence type="ECO:0000313" key="4">
    <source>
        <dbReference type="EMBL" id="EGX96291.1"/>
    </source>
</evidence>
<dbReference type="PROSITE" id="PS50213">
    <property type="entry name" value="FAS1"/>
    <property type="match status" value="2"/>
</dbReference>
<dbReference type="InterPro" id="IPR036378">
    <property type="entry name" value="FAS1_dom_sf"/>
</dbReference>
<feature type="domain" description="FAS1" evidence="3">
    <location>
        <begin position="21"/>
        <end position="172"/>
    </location>
</feature>
<dbReference type="HOGENOM" id="CLU_031281_2_3_1"/>
<dbReference type="eggNOG" id="KOG1437">
    <property type="taxonomic scope" value="Eukaryota"/>
</dbReference>
<dbReference type="PANTHER" id="PTHR10900:SF77">
    <property type="entry name" value="FI19380P1"/>
    <property type="match status" value="1"/>
</dbReference>
<dbReference type="InterPro" id="IPR050904">
    <property type="entry name" value="Adhesion/Biosynth-related"/>
</dbReference>
<dbReference type="STRING" id="983644.G3J7C1"/>
<dbReference type="InterPro" id="IPR000782">
    <property type="entry name" value="FAS1_domain"/>
</dbReference>
<dbReference type="EMBL" id="JH126399">
    <property type="protein sequence ID" value="EGX96291.1"/>
    <property type="molecule type" value="Genomic_DNA"/>
</dbReference>